<dbReference type="EMBL" id="GG680729">
    <property type="protein sequence ID" value="EER06301.1"/>
    <property type="molecule type" value="Genomic_DNA"/>
</dbReference>
<dbReference type="SUPFAM" id="SSF53335">
    <property type="entry name" value="S-adenosyl-L-methionine-dependent methyltransferases"/>
    <property type="match status" value="1"/>
</dbReference>
<dbReference type="InParanoid" id="C5LA45"/>
<dbReference type="InterPro" id="IPR029063">
    <property type="entry name" value="SAM-dependent_MTases_sf"/>
</dbReference>
<gene>
    <name evidence="1" type="ORF">Pmar_PMAR006067</name>
</gene>
<reference evidence="1 2" key="1">
    <citation type="submission" date="2008-07" db="EMBL/GenBank/DDBJ databases">
        <authorList>
            <person name="El-Sayed N."/>
            <person name="Caler E."/>
            <person name="Inman J."/>
            <person name="Amedeo P."/>
            <person name="Hass B."/>
            <person name="Wortman J."/>
        </authorList>
    </citation>
    <scope>NUCLEOTIDE SEQUENCE [LARGE SCALE GENOMIC DNA]</scope>
    <source>
        <strain evidence="2">ATCC 50983 / TXsc</strain>
    </source>
</reference>
<dbReference type="InterPro" id="IPR019410">
    <property type="entry name" value="Methyltransf_16"/>
</dbReference>
<sequence>MASAADSSPEGVSLFPLPRYYFSLYPVGSIPWTSLLVPYVTWEAQEALIDETIHADLTCSPPLKYSVAFVKRLVTELGRITDEVHDLWYEFIAQNNSELNTPESERGFIAYRVGDSSISLGYDVSGRFIEQGTTGLSQWEAGRYLASWLVANKCAVEGKDVLELGSGSGLVGLVAAGFSAARRVVLTDGNALVVEALRANVKSNKLDNVEVAELRWDDQSRSDLLESAEVLLGADLTYDPTIVGALMATIRRMRQDAVCYLCSAVRTESTWKEFLKLLDGLDVKVLVRGPAQWEGLVREEFLAGRCPRPKDLDMDIVLLEIRQRASCDIVTNEIDFAIGA</sequence>
<dbReference type="PANTHER" id="PTHR14614">
    <property type="entry name" value="HEPATOCELLULAR CARCINOMA-ASSOCIATED ANTIGEN"/>
    <property type="match status" value="1"/>
</dbReference>
<dbReference type="AlphaFoldDB" id="C5LA45"/>
<organism evidence="2">
    <name type="scientific">Perkinsus marinus (strain ATCC 50983 / TXsc)</name>
    <dbReference type="NCBI Taxonomy" id="423536"/>
    <lineage>
        <taxon>Eukaryota</taxon>
        <taxon>Sar</taxon>
        <taxon>Alveolata</taxon>
        <taxon>Perkinsozoa</taxon>
        <taxon>Perkinsea</taxon>
        <taxon>Perkinsida</taxon>
        <taxon>Perkinsidae</taxon>
        <taxon>Perkinsus</taxon>
    </lineage>
</organism>
<accession>C5LA45</accession>
<dbReference type="OMA" id="PIRTYRI"/>
<dbReference type="Gene3D" id="3.40.50.150">
    <property type="entry name" value="Vaccinia Virus protein VP39"/>
    <property type="match status" value="1"/>
</dbReference>
<dbReference type="PANTHER" id="PTHR14614:SF130">
    <property type="entry name" value="PROTEIN-LYSINE N-METHYLTRANSFERASE EEF2KMT"/>
    <property type="match status" value="1"/>
</dbReference>
<protein>
    <submittedName>
        <fullName evidence="1">Protein FAM86A, putative</fullName>
    </submittedName>
</protein>
<dbReference type="RefSeq" id="XP_002774485.1">
    <property type="nucleotide sequence ID" value="XM_002774439.1"/>
</dbReference>
<evidence type="ECO:0000313" key="1">
    <source>
        <dbReference type="EMBL" id="EER06301.1"/>
    </source>
</evidence>
<dbReference type="Pfam" id="PF10294">
    <property type="entry name" value="Methyltransf_16"/>
    <property type="match status" value="1"/>
</dbReference>
<dbReference type="OrthoDB" id="194386at2759"/>
<evidence type="ECO:0000313" key="2">
    <source>
        <dbReference type="Proteomes" id="UP000007800"/>
    </source>
</evidence>
<dbReference type="CDD" id="cd02440">
    <property type="entry name" value="AdoMet_MTases"/>
    <property type="match status" value="1"/>
</dbReference>
<keyword evidence="2" id="KW-1185">Reference proteome</keyword>
<dbReference type="GeneID" id="9065263"/>
<proteinExistence type="predicted"/>
<dbReference type="Proteomes" id="UP000007800">
    <property type="component" value="Unassembled WGS sequence"/>
</dbReference>
<name>C5LA45_PERM5</name>